<feature type="compositionally biased region" description="Basic and acidic residues" evidence="1">
    <location>
        <begin position="95"/>
        <end position="115"/>
    </location>
</feature>
<reference evidence="2" key="1">
    <citation type="journal article" date="2022" name="bioRxiv">
        <title>Sequencing and chromosome-scale assembly of the giantPleurodeles waltlgenome.</title>
        <authorList>
            <person name="Brown T."/>
            <person name="Elewa A."/>
            <person name="Iarovenko S."/>
            <person name="Subramanian E."/>
            <person name="Araus A.J."/>
            <person name="Petzold A."/>
            <person name="Susuki M."/>
            <person name="Suzuki K.-i.T."/>
            <person name="Hayashi T."/>
            <person name="Toyoda A."/>
            <person name="Oliveira C."/>
            <person name="Osipova E."/>
            <person name="Leigh N.D."/>
            <person name="Simon A."/>
            <person name="Yun M.H."/>
        </authorList>
    </citation>
    <scope>NUCLEOTIDE SEQUENCE</scope>
    <source>
        <strain evidence="2">20211129_DDA</strain>
        <tissue evidence="2">Liver</tissue>
    </source>
</reference>
<feature type="compositionally biased region" description="Polar residues" evidence="1">
    <location>
        <begin position="35"/>
        <end position="44"/>
    </location>
</feature>
<evidence type="ECO:0000256" key="1">
    <source>
        <dbReference type="SAM" id="MobiDB-lite"/>
    </source>
</evidence>
<keyword evidence="3" id="KW-1185">Reference proteome</keyword>
<dbReference type="EMBL" id="JANPWB010000010">
    <property type="protein sequence ID" value="KAJ1136276.1"/>
    <property type="molecule type" value="Genomic_DNA"/>
</dbReference>
<accession>A0AAV7Q7E9</accession>
<sequence length="115" mass="12603">MDLRVRLQLRRGPATPLSRMTSIGALGEQWRACTPETSTASGIDTAQKRGRQGKRGRMTDRQREGREDAGPEAGEPGTHSEEDAGPGTTESGTRYGEDMGPEKEKEEEPMMKTKV</sequence>
<feature type="compositionally biased region" description="Basic and acidic residues" evidence="1">
    <location>
        <begin position="57"/>
        <end position="69"/>
    </location>
</feature>
<proteinExistence type="predicted"/>
<organism evidence="2 3">
    <name type="scientific">Pleurodeles waltl</name>
    <name type="common">Iberian ribbed newt</name>
    <dbReference type="NCBI Taxonomy" id="8319"/>
    <lineage>
        <taxon>Eukaryota</taxon>
        <taxon>Metazoa</taxon>
        <taxon>Chordata</taxon>
        <taxon>Craniata</taxon>
        <taxon>Vertebrata</taxon>
        <taxon>Euteleostomi</taxon>
        <taxon>Amphibia</taxon>
        <taxon>Batrachia</taxon>
        <taxon>Caudata</taxon>
        <taxon>Salamandroidea</taxon>
        <taxon>Salamandridae</taxon>
        <taxon>Pleurodelinae</taxon>
        <taxon>Pleurodeles</taxon>
    </lineage>
</organism>
<dbReference type="AlphaFoldDB" id="A0AAV7Q7E9"/>
<name>A0AAV7Q7E9_PLEWA</name>
<evidence type="ECO:0000313" key="3">
    <source>
        <dbReference type="Proteomes" id="UP001066276"/>
    </source>
</evidence>
<evidence type="ECO:0000313" key="2">
    <source>
        <dbReference type="EMBL" id="KAJ1136276.1"/>
    </source>
</evidence>
<comment type="caution">
    <text evidence="2">The sequence shown here is derived from an EMBL/GenBank/DDBJ whole genome shotgun (WGS) entry which is preliminary data.</text>
</comment>
<feature type="region of interest" description="Disordered" evidence="1">
    <location>
        <begin position="1"/>
        <end position="115"/>
    </location>
</feature>
<gene>
    <name evidence="2" type="ORF">NDU88_002693</name>
</gene>
<protein>
    <submittedName>
        <fullName evidence="2">Uncharacterized protein</fullName>
    </submittedName>
</protein>
<dbReference type="Proteomes" id="UP001066276">
    <property type="component" value="Chromosome 6"/>
</dbReference>